<dbReference type="SUPFAM" id="SSF53041">
    <property type="entry name" value="Resolvase-like"/>
    <property type="match status" value="1"/>
</dbReference>
<dbReference type="PROSITE" id="PS51736">
    <property type="entry name" value="RECOMBINASES_3"/>
    <property type="match status" value="1"/>
</dbReference>
<evidence type="ECO:0000256" key="5">
    <source>
        <dbReference type="PROSITE-ProRule" id="PRU10137"/>
    </source>
</evidence>
<dbReference type="InterPro" id="IPR006118">
    <property type="entry name" value="Recombinase_CS"/>
</dbReference>
<comment type="similarity">
    <text evidence="1">Belongs to the site-specific recombinase resolvase family.</text>
</comment>
<dbReference type="PANTHER" id="PTHR30461:SF26">
    <property type="entry name" value="RESOLVASE HOMOLOG YNEB"/>
    <property type="match status" value="1"/>
</dbReference>
<feature type="domain" description="Resolvase/invertase-type recombinase catalytic" evidence="6">
    <location>
        <begin position="4"/>
        <end position="137"/>
    </location>
</feature>
<dbReference type="PROSITE" id="PS00397">
    <property type="entry name" value="RECOMBINASES_1"/>
    <property type="match status" value="1"/>
</dbReference>
<keyword evidence="8" id="KW-1185">Reference proteome</keyword>
<name>A0ABP8V567_9GAMM</name>
<dbReference type="InterPro" id="IPR036162">
    <property type="entry name" value="Resolvase-like_N_sf"/>
</dbReference>
<protein>
    <submittedName>
        <fullName evidence="7">Recombinase family protein</fullName>
    </submittedName>
</protein>
<keyword evidence="4" id="KW-0233">DNA recombination</keyword>
<dbReference type="CDD" id="cd00569">
    <property type="entry name" value="HTH_Hin_like"/>
    <property type="match status" value="1"/>
</dbReference>
<dbReference type="SUPFAM" id="SSF46689">
    <property type="entry name" value="Homeodomain-like"/>
    <property type="match status" value="1"/>
</dbReference>
<comment type="caution">
    <text evidence="7">The sequence shown here is derived from an EMBL/GenBank/DDBJ whole genome shotgun (WGS) entry which is preliminary data.</text>
</comment>
<evidence type="ECO:0000256" key="1">
    <source>
        <dbReference type="ARBA" id="ARBA00009913"/>
    </source>
</evidence>
<gene>
    <name evidence="7" type="ORF">GCM10023116_32240</name>
</gene>
<dbReference type="InterPro" id="IPR050639">
    <property type="entry name" value="SSR_resolvase"/>
</dbReference>
<evidence type="ECO:0000256" key="3">
    <source>
        <dbReference type="ARBA" id="ARBA00023125"/>
    </source>
</evidence>
<organism evidence="7 8">
    <name type="scientific">Kistimonas scapharcae</name>
    <dbReference type="NCBI Taxonomy" id="1036133"/>
    <lineage>
        <taxon>Bacteria</taxon>
        <taxon>Pseudomonadati</taxon>
        <taxon>Pseudomonadota</taxon>
        <taxon>Gammaproteobacteria</taxon>
        <taxon>Oceanospirillales</taxon>
        <taxon>Endozoicomonadaceae</taxon>
        <taxon>Kistimonas</taxon>
    </lineage>
</organism>
<accession>A0ABP8V567</accession>
<dbReference type="InterPro" id="IPR009057">
    <property type="entry name" value="Homeodomain-like_sf"/>
</dbReference>
<sequence length="183" mass="20710">MTGQNVGYIRVSSLDQNTERQLDGTTLDVRFEEYCSGKDTKRPQLQACLNHLRSGDTLHVHSIDRLARNLKDLQSLVEDLTERGVTIQFHKESLTFTGSDNPMQRLMLQMMGAFAEFERSMIRERQREGIAAARKRGKKIGANPKLSKQQIAAVKKRIKAGESKKALAIEYGVSRQTIYNVIS</sequence>
<dbReference type="Proteomes" id="UP001500604">
    <property type="component" value="Unassembled WGS sequence"/>
</dbReference>
<dbReference type="Gene3D" id="3.40.50.1390">
    <property type="entry name" value="Resolvase, N-terminal catalytic domain"/>
    <property type="match status" value="1"/>
</dbReference>
<keyword evidence="3" id="KW-0238">DNA-binding</keyword>
<dbReference type="PANTHER" id="PTHR30461">
    <property type="entry name" value="DNA-INVERTASE FROM LAMBDOID PROPHAGE"/>
    <property type="match status" value="1"/>
</dbReference>
<evidence type="ECO:0000256" key="2">
    <source>
        <dbReference type="ARBA" id="ARBA00022908"/>
    </source>
</evidence>
<feature type="active site" description="O-(5'-phospho-DNA)-serine intermediate" evidence="5">
    <location>
        <position position="12"/>
    </location>
</feature>
<dbReference type="InterPro" id="IPR006120">
    <property type="entry name" value="Resolvase_HTH_dom"/>
</dbReference>
<evidence type="ECO:0000256" key="4">
    <source>
        <dbReference type="ARBA" id="ARBA00023172"/>
    </source>
</evidence>
<dbReference type="Pfam" id="PF02796">
    <property type="entry name" value="HTH_7"/>
    <property type="match status" value="1"/>
</dbReference>
<dbReference type="InterPro" id="IPR006119">
    <property type="entry name" value="Resolv_N"/>
</dbReference>
<reference evidence="8" key="1">
    <citation type="journal article" date="2019" name="Int. J. Syst. Evol. Microbiol.">
        <title>The Global Catalogue of Microorganisms (GCM) 10K type strain sequencing project: providing services to taxonomists for standard genome sequencing and annotation.</title>
        <authorList>
            <consortium name="The Broad Institute Genomics Platform"/>
            <consortium name="The Broad Institute Genome Sequencing Center for Infectious Disease"/>
            <person name="Wu L."/>
            <person name="Ma J."/>
        </authorList>
    </citation>
    <scope>NUCLEOTIDE SEQUENCE [LARGE SCALE GENOMIC DNA]</scope>
    <source>
        <strain evidence="8">JCM 17805</strain>
    </source>
</reference>
<proteinExistence type="inferred from homology"/>
<evidence type="ECO:0000259" key="6">
    <source>
        <dbReference type="PROSITE" id="PS51736"/>
    </source>
</evidence>
<evidence type="ECO:0000313" key="7">
    <source>
        <dbReference type="EMBL" id="GAA4650941.1"/>
    </source>
</evidence>
<dbReference type="EMBL" id="BAABFL010000429">
    <property type="protein sequence ID" value="GAA4650941.1"/>
    <property type="molecule type" value="Genomic_DNA"/>
</dbReference>
<dbReference type="CDD" id="cd03768">
    <property type="entry name" value="SR_ResInv"/>
    <property type="match status" value="1"/>
</dbReference>
<dbReference type="Gene3D" id="1.10.10.60">
    <property type="entry name" value="Homeodomain-like"/>
    <property type="match status" value="1"/>
</dbReference>
<dbReference type="Pfam" id="PF00239">
    <property type="entry name" value="Resolvase"/>
    <property type="match status" value="1"/>
</dbReference>
<keyword evidence="2" id="KW-0229">DNA integration</keyword>
<dbReference type="RefSeq" id="WP_345197220.1">
    <property type="nucleotide sequence ID" value="NZ_BAABFL010000429.1"/>
</dbReference>
<dbReference type="SMART" id="SM00857">
    <property type="entry name" value="Resolvase"/>
    <property type="match status" value="1"/>
</dbReference>
<evidence type="ECO:0000313" key="8">
    <source>
        <dbReference type="Proteomes" id="UP001500604"/>
    </source>
</evidence>